<evidence type="ECO:0000313" key="2">
    <source>
        <dbReference type="EMBL" id="SDW77663.1"/>
    </source>
</evidence>
<reference evidence="2 3" key="1">
    <citation type="submission" date="2016-10" db="EMBL/GenBank/DDBJ databases">
        <authorList>
            <person name="de Groot N.N."/>
        </authorList>
    </citation>
    <scope>NUCLEOTIDE SEQUENCE [LARGE SCALE GENOMIC DNA]</scope>
    <source>
        <strain evidence="2 3">DSM 23310</strain>
    </source>
</reference>
<accession>A0A1H2WAE8</accession>
<dbReference type="Gene3D" id="3.40.190.290">
    <property type="match status" value="1"/>
</dbReference>
<evidence type="ECO:0000259" key="1">
    <source>
        <dbReference type="Pfam" id="PF03466"/>
    </source>
</evidence>
<dbReference type="GO" id="GO:0006355">
    <property type="term" value="P:regulation of DNA-templated transcription"/>
    <property type="evidence" value="ECO:0007669"/>
    <property type="project" value="TreeGrafter"/>
</dbReference>
<dbReference type="Pfam" id="PF03466">
    <property type="entry name" value="LysR_substrate"/>
    <property type="match status" value="1"/>
</dbReference>
<sequence>MPKYGNLDLALTVKPNDQNRLRYIHLIKENLIVIVNKNNPLSKKKSIKFEDLRGQKFIFLADAFRMQDMLINNLHKAGIKPDVYYKSSHDLKLVYDLVELNKGIFIFVED</sequence>
<dbReference type="PANTHER" id="PTHR30419">
    <property type="entry name" value="HTH-TYPE TRANSCRIPTIONAL REGULATOR YBHD"/>
    <property type="match status" value="1"/>
</dbReference>
<dbReference type="EMBL" id="FNNG01000004">
    <property type="protein sequence ID" value="SDW77663.1"/>
    <property type="molecule type" value="Genomic_DNA"/>
</dbReference>
<proteinExistence type="predicted"/>
<dbReference type="InterPro" id="IPR005119">
    <property type="entry name" value="LysR_subst-bd"/>
</dbReference>
<dbReference type="AlphaFoldDB" id="A0A1H2WAE8"/>
<dbReference type="SUPFAM" id="SSF53850">
    <property type="entry name" value="Periplasmic binding protein-like II"/>
    <property type="match status" value="1"/>
</dbReference>
<feature type="domain" description="LysR substrate-binding" evidence="1">
    <location>
        <begin position="5"/>
        <end position="106"/>
    </location>
</feature>
<dbReference type="RefSeq" id="WP_234949850.1">
    <property type="nucleotide sequence ID" value="NZ_FNNG01000004.1"/>
</dbReference>
<organism evidence="2 3">
    <name type="scientific">Tepidimicrobium xylanilyticum</name>
    <dbReference type="NCBI Taxonomy" id="1123352"/>
    <lineage>
        <taxon>Bacteria</taxon>
        <taxon>Bacillati</taxon>
        <taxon>Bacillota</taxon>
        <taxon>Tissierellia</taxon>
        <taxon>Tissierellales</taxon>
        <taxon>Tepidimicrobiaceae</taxon>
        <taxon>Tepidimicrobium</taxon>
    </lineage>
</organism>
<gene>
    <name evidence="2" type="ORF">SAMN05660923_01207</name>
</gene>
<evidence type="ECO:0000313" key="3">
    <source>
        <dbReference type="Proteomes" id="UP000198828"/>
    </source>
</evidence>
<dbReference type="GO" id="GO:0005829">
    <property type="term" value="C:cytosol"/>
    <property type="evidence" value="ECO:0007669"/>
    <property type="project" value="TreeGrafter"/>
</dbReference>
<keyword evidence="3" id="KW-1185">Reference proteome</keyword>
<dbReference type="CDD" id="cd05466">
    <property type="entry name" value="PBP2_LTTR_substrate"/>
    <property type="match status" value="1"/>
</dbReference>
<dbReference type="Proteomes" id="UP000198828">
    <property type="component" value="Unassembled WGS sequence"/>
</dbReference>
<name>A0A1H2WAE8_9FIRM</name>
<dbReference type="InterPro" id="IPR050950">
    <property type="entry name" value="HTH-type_LysR_regulators"/>
</dbReference>
<protein>
    <submittedName>
        <fullName evidence="2">LysR substrate binding domain-containing protein</fullName>
    </submittedName>
</protein>
<dbReference type="PANTHER" id="PTHR30419:SF8">
    <property type="entry name" value="NITROGEN ASSIMILATION TRANSCRIPTIONAL ACTIVATOR-RELATED"/>
    <property type="match status" value="1"/>
</dbReference>